<dbReference type="SUPFAM" id="SSF82771">
    <property type="entry name" value="GIY-YIG endonuclease"/>
    <property type="match status" value="1"/>
</dbReference>
<evidence type="ECO:0000259" key="1">
    <source>
        <dbReference type="PROSITE" id="PS50151"/>
    </source>
</evidence>
<evidence type="ECO:0000313" key="3">
    <source>
        <dbReference type="EMBL" id="GAA2340034.1"/>
    </source>
</evidence>
<dbReference type="PANTHER" id="PTHR30562">
    <property type="entry name" value="UVRC/OXIDOREDUCTASE"/>
    <property type="match status" value="1"/>
</dbReference>
<dbReference type="CDD" id="cd06127">
    <property type="entry name" value="DEDDh"/>
    <property type="match status" value="1"/>
</dbReference>
<dbReference type="InterPro" id="IPR050066">
    <property type="entry name" value="UvrABC_protein_C"/>
</dbReference>
<dbReference type="PROSITE" id="PS50164">
    <property type="entry name" value="GIY_YIG"/>
    <property type="match status" value="1"/>
</dbReference>
<dbReference type="SUPFAM" id="SSF46600">
    <property type="entry name" value="C-terminal UvrC-binding domain of UvrB"/>
    <property type="match status" value="1"/>
</dbReference>
<accession>A0ABN3FXW2</accession>
<name>A0ABN3FXW2_9PSEU</name>
<proteinExistence type="predicted"/>
<feature type="domain" description="UVR" evidence="1">
    <location>
        <begin position="411"/>
        <end position="446"/>
    </location>
</feature>
<keyword evidence="3" id="KW-0378">Hydrolase</keyword>
<dbReference type="NCBIfam" id="NF005905">
    <property type="entry name" value="PRK07883.1-3"/>
    <property type="match status" value="1"/>
</dbReference>
<dbReference type="InterPro" id="IPR006054">
    <property type="entry name" value="DnaQ"/>
</dbReference>
<keyword evidence="4" id="KW-1185">Reference proteome</keyword>
<reference evidence="3 4" key="1">
    <citation type="journal article" date="2019" name="Int. J. Syst. Evol. Microbiol.">
        <title>The Global Catalogue of Microorganisms (GCM) 10K type strain sequencing project: providing services to taxonomists for standard genome sequencing and annotation.</title>
        <authorList>
            <consortium name="The Broad Institute Genomics Platform"/>
            <consortium name="The Broad Institute Genome Sequencing Center for Infectious Disease"/>
            <person name="Wu L."/>
            <person name="Ma J."/>
        </authorList>
    </citation>
    <scope>NUCLEOTIDE SEQUENCE [LARGE SCALE GENOMIC DNA]</scope>
    <source>
        <strain evidence="3 4">JCM 16221</strain>
    </source>
</reference>
<dbReference type="InterPro" id="IPR000305">
    <property type="entry name" value="GIY-YIG_endonuc"/>
</dbReference>
<dbReference type="Proteomes" id="UP001501218">
    <property type="component" value="Unassembled WGS sequence"/>
</dbReference>
<dbReference type="InterPro" id="IPR001943">
    <property type="entry name" value="UVR_dom"/>
</dbReference>
<dbReference type="Pfam" id="PF00929">
    <property type="entry name" value="RNase_T"/>
    <property type="match status" value="1"/>
</dbReference>
<keyword evidence="3" id="KW-0269">Exonuclease</keyword>
<dbReference type="EMBL" id="BAAARA010000004">
    <property type="protein sequence ID" value="GAA2340034.1"/>
    <property type="molecule type" value="Genomic_DNA"/>
</dbReference>
<dbReference type="PANTHER" id="PTHR30562:SF1">
    <property type="entry name" value="UVRABC SYSTEM PROTEIN C"/>
    <property type="match status" value="1"/>
</dbReference>
<dbReference type="InterPro" id="IPR013520">
    <property type="entry name" value="Ribonucl_H"/>
</dbReference>
<keyword evidence="3" id="KW-0540">Nuclease</keyword>
<comment type="caution">
    <text evidence="3">The sequence shown here is derived from an EMBL/GenBank/DDBJ whole genome shotgun (WGS) entry which is preliminary data.</text>
</comment>
<dbReference type="InterPro" id="IPR012337">
    <property type="entry name" value="RNaseH-like_sf"/>
</dbReference>
<dbReference type="GO" id="GO:0004527">
    <property type="term" value="F:exonuclease activity"/>
    <property type="evidence" value="ECO:0007669"/>
    <property type="project" value="UniProtKB-KW"/>
</dbReference>
<dbReference type="SUPFAM" id="SSF53098">
    <property type="entry name" value="Ribonuclease H-like"/>
    <property type="match status" value="1"/>
</dbReference>
<organism evidence="3 4">
    <name type="scientific">Saccharopolyspora halophila</name>
    <dbReference type="NCBI Taxonomy" id="405551"/>
    <lineage>
        <taxon>Bacteria</taxon>
        <taxon>Bacillati</taxon>
        <taxon>Actinomycetota</taxon>
        <taxon>Actinomycetes</taxon>
        <taxon>Pseudonocardiales</taxon>
        <taxon>Pseudonocardiaceae</taxon>
        <taxon>Saccharopolyspora</taxon>
    </lineage>
</organism>
<sequence length="573" mass="62817">MMSTHRQLTFDEIATSDEVPLHEVTFVVVDLETTGGDREGDAITEIGAVKVRGGEVIGEFGTLVDPERDIPPAVVSITGITEAMVHDAPRLDSVLPAFLEFCRGAVLVAHNAPFDIGFLRAGCARLELSWPKPQVLDTVRLARRVLTRDETPNHKLGTLARVLGARTEPVHRALDDARATVDVLHALLERVGPLGVRTLEDLLGHLPDVSPQQRRKRGLADQLPNVAGVYLFRGPNDEVLYVGTASDLRRRVRQYFTAGERRARIKEMVAIAERVDHVECSHPLEAEVRELRLLSAHQPRYNRRSKFPQRAWWVVLTDEAFPRLSVVRTPRADALGPFGSRHAAVTAMEAMQSASQVRRCTERISAKRPSGRPCALHELGHCGAPCAGLQSTADYEPEVIAIRDVIRGHRADLLTRLEAELQRLSEAQRFEDAAAHRDRLAGLVRSLDRGQRLAALAAVPELVAARPDGGGGWHLAVIRHGRLASAGKARRGVRPMPVVDVLQASAETVVPGAGPLRGAPADEARVIYRWLTTGGTRLVRTTAPWDEPANAAATWRSWLDKATNGKTPYPATD</sequence>
<dbReference type="InterPro" id="IPR036876">
    <property type="entry name" value="UVR_dom_sf"/>
</dbReference>
<dbReference type="Gene3D" id="3.30.420.10">
    <property type="entry name" value="Ribonuclease H-like superfamily/Ribonuclease H"/>
    <property type="match status" value="1"/>
</dbReference>
<feature type="domain" description="GIY-YIG" evidence="2">
    <location>
        <begin position="225"/>
        <end position="303"/>
    </location>
</feature>
<dbReference type="SMART" id="SM00465">
    <property type="entry name" value="GIYc"/>
    <property type="match status" value="1"/>
</dbReference>
<dbReference type="InterPro" id="IPR035901">
    <property type="entry name" value="GIY-YIG_endonuc_sf"/>
</dbReference>
<dbReference type="NCBIfam" id="NF005907">
    <property type="entry name" value="PRK07883.1-5"/>
    <property type="match status" value="1"/>
</dbReference>
<dbReference type="InterPro" id="IPR036397">
    <property type="entry name" value="RNaseH_sf"/>
</dbReference>
<dbReference type="InterPro" id="IPR047296">
    <property type="entry name" value="GIY-YIG_UvrC_Cho"/>
</dbReference>
<gene>
    <name evidence="3" type="ORF">GCM10009854_15550</name>
</gene>
<dbReference type="Pfam" id="PF02151">
    <property type="entry name" value="UVR"/>
    <property type="match status" value="1"/>
</dbReference>
<dbReference type="NCBIfam" id="TIGR00573">
    <property type="entry name" value="dnaq"/>
    <property type="match status" value="1"/>
</dbReference>
<dbReference type="Pfam" id="PF01541">
    <property type="entry name" value="GIY-YIG"/>
    <property type="match status" value="1"/>
</dbReference>
<protein>
    <submittedName>
        <fullName evidence="3">DEDD exonuclease domain-containing protein</fullName>
    </submittedName>
</protein>
<evidence type="ECO:0000313" key="4">
    <source>
        <dbReference type="Proteomes" id="UP001501218"/>
    </source>
</evidence>
<dbReference type="PROSITE" id="PS50151">
    <property type="entry name" value="UVR"/>
    <property type="match status" value="1"/>
</dbReference>
<dbReference type="SMART" id="SM00479">
    <property type="entry name" value="EXOIII"/>
    <property type="match status" value="1"/>
</dbReference>
<dbReference type="CDD" id="cd10434">
    <property type="entry name" value="GIY-YIG_UvrC_Cho"/>
    <property type="match status" value="1"/>
</dbReference>
<evidence type="ECO:0000259" key="2">
    <source>
        <dbReference type="PROSITE" id="PS50164"/>
    </source>
</evidence>
<dbReference type="Gene3D" id="3.40.1440.10">
    <property type="entry name" value="GIY-YIG endonuclease"/>
    <property type="match status" value="1"/>
</dbReference>